<sequence length="516" mass="55943">MTSAEFPLSLKRIVAMLADRVPIVRGASRRVIAGLAVVGATTAATPAPIALRTVTVTLRPAIDRPSTRFEGWGTALAWFANVTGGWPEADRSRLADLFYGAKGLGWTIARYNIGGGGAADAKPYLRTGAAVPGFWRLPPGVAGTDWRADDPLMWDWTQDANQRWWLDAVRDRVPGAIFEAFSNSPPWFMTVSGRVSGAERRTDDNLLPGREPLFAAYLARSVAELQRRHHIRFRTLSPINEPNTDYWYAANTQEGAHWSPARQAAMIDAADTALKAERLTTVIAAPDETNARLFLADLAAYPPETLARIGQLNVHSYGTLYQTGVRDAARAAGIRLWMSENDTPLDGDRENFDSMPSALAFADHVVADLKRLEPAAWIFWQAVENLSGGNGKPTSNWGLIKADLAAPAAGPHAIHVTRKYWAMAQFSRYIRPGYRLVAVDDMDSAAALSPDGATLVLVHVNGGIAPRRLAVPAGWRVQAVRTDATHDARCVAGLIAPPQSVTTLILTRGGARTTCA</sequence>
<dbReference type="RefSeq" id="WP_336544187.1">
    <property type="nucleotide sequence ID" value="NZ_JBBBDM010000001.1"/>
</dbReference>
<dbReference type="PANTHER" id="PTHR42767:SF1">
    <property type="entry name" value="ENDO-BETA-1,6-GALACTANASE-LIKE DOMAIN-CONTAINING PROTEIN"/>
    <property type="match status" value="1"/>
</dbReference>
<dbReference type="InterPro" id="IPR017853">
    <property type="entry name" value="GH"/>
</dbReference>
<accession>A0ABU8GX98</accession>
<dbReference type="InterPro" id="IPR039743">
    <property type="entry name" value="6GAL/EXGAL"/>
</dbReference>
<keyword evidence="3" id="KW-1185">Reference proteome</keyword>
<reference evidence="2 3" key="1">
    <citation type="journal article" date="2013" name="Int. J. Syst. Evol. Microbiol.">
        <title>Sphingomonas kyungheensis sp. nov., a bacterium with ginsenoside-converting activity isolated from soil of a ginseng field.</title>
        <authorList>
            <person name="Son H.M."/>
            <person name="Yang J.E."/>
            <person name="Park Y."/>
            <person name="Han C.K."/>
            <person name="Kim S.G."/>
            <person name="Kook M."/>
            <person name="Yi T.H."/>
        </authorList>
    </citation>
    <scope>NUCLEOTIDE SEQUENCE [LARGE SCALE GENOMIC DNA]</scope>
    <source>
        <strain evidence="2 3">LMG 26582</strain>
    </source>
</reference>
<dbReference type="GO" id="GO:0016787">
    <property type="term" value="F:hydrolase activity"/>
    <property type="evidence" value="ECO:0007669"/>
    <property type="project" value="UniProtKB-KW"/>
</dbReference>
<comment type="caution">
    <text evidence="2">The sequence shown here is derived from an EMBL/GenBank/DDBJ whole genome shotgun (WGS) entry which is preliminary data.</text>
</comment>
<dbReference type="InterPro" id="IPR039514">
    <property type="entry name" value="6GAL-like"/>
</dbReference>
<proteinExistence type="predicted"/>
<evidence type="ECO:0000259" key="1">
    <source>
        <dbReference type="Pfam" id="PF14587"/>
    </source>
</evidence>
<evidence type="ECO:0000313" key="2">
    <source>
        <dbReference type="EMBL" id="MEI5685516.1"/>
    </source>
</evidence>
<organism evidence="2 3">
    <name type="scientific">Sphingomonas kyungheensis</name>
    <dbReference type="NCBI Taxonomy" id="1069987"/>
    <lineage>
        <taxon>Bacteria</taxon>
        <taxon>Pseudomonadati</taxon>
        <taxon>Pseudomonadota</taxon>
        <taxon>Alphaproteobacteria</taxon>
        <taxon>Sphingomonadales</taxon>
        <taxon>Sphingomonadaceae</taxon>
        <taxon>Sphingomonas</taxon>
    </lineage>
</organism>
<dbReference type="EMBL" id="JBBBDM010000001">
    <property type="protein sequence ID" value="MEI5685516.1"/>
    <property type="molecule type" value="Genomic_DNA"/>
</dbReference>
<evidence type="ECO:0000313" key="3">
    <source>
        <dbReference type="Proteomes" id="UP001367771"/>
    </source>
</evidence>
<dbReference type="Pfam" id="PF14587">
    <property type="entry name" value="Glyco_hydr_30_2"/>
    <property type="match status" value="1"/>
</dbReference>
<gene>
    <name evidence="2" type="ORF">V8201_00335</name>
</gene>
<dbReference type="Proteomes" id="UP001367771">
    <property type="component" value="Unassembled WGS sequence"/>
</dbReference>
<protein>
    <submittedName>
        <fullName evidence="2">Glycoside hydrolase</fullName>
    </submittedName>
</protein>
<dbReference type="Gene3D" id="3.20.20.80">
    <property type="entry name" value="Glycosidases"/>
    <property type="match status" value="1"/>
</dbReference>
<feature type="domain" description="Endo-beta-1,6-galactanase-like" evidence="1">
    <location>
        <begin position="71"/>
        <end position="285"/>
    </location>
</feature>
<keyword evidence="2" id="KW-0378">Hydrolase</keyword>
<dbReference type="PANTHER" id="PTHR42767">
    <property type="entry name" value="ENDO-BETA-1,6-GALACTANASE"/>
    <property type="match status" value="1"/>
</dbReference>
<dbReference type="SUPFAM" id="SSF51445">
    <property type="entry name" value="(Trans)glycosidases"/>
    <property type="match status" value="1"/>
</dbReference>
<name>A0ABU8GX98_9SPHN</name>